<accession>A0A2T0SNP6</accession>
<organism evidence="1 2">
    <name type="scientific">Spirosoma oryzae</name>
    <dbReference type="NCBI Taxonomy" id="1469603"/>
    <lineage>
        <taxon>Bacteria</taxon>
        <taxon>Pseudomonadati</taxon>
        <taxon>Bacteroidota</taxon>
        <taxon>Cytophagia</taxon>
        <taxon>Cytophagales</taxon>
        <taxon>Cytophagaceae</taxon>
        <taxon>Spirosoma</taxon>
    </lineage>
</organism>
<sequence>MKRYGLRWLWVLIIALVYSCGPKDPQPALPSYLIIPADLSSYSGSGLITVTGEGLSLRAEGPEHIDTPTSTYYGVTGNVLQDDINAYFTVGQPRAYRENSSVPAQYRANGWLQIYNTMTPGTYRMGIREQPGARGEIADLILNLPGPQLYTMQSGSLTISEVTTVKTQGTQQLKRIQGTFTVSATASGLGTTPGKAIPLTGSFDMLFVQD</sequence>
<evidence type="ECO:0000313" key="2">
    <source>
        <dbReference type="Proteomes" id="UP000238375"/>
    </source>
</evidence>
<protein>
    <submittedName>
        <fullName evidence="1">Uncharacterized protein</fullName>
    </submittedName>
</protein>
<dbReference type="Proteomes" id="UP000238375">
    <property type="component" value="Unassembled WGS sequence"/>
</dbReference>
<name>A0A2T0SNP6_9BACT</name>
<reference evidence="1 2" key="1">
    <citation type="submission" date="2018-03" db="EMBL/GenBank/DDBJ databases">
        <title>Genomic Encyclopedia of Archaeal and Bacterial Type Strains, Phase II (KMG-II): from individual species to whole genera.</title>
        <authorList>
            <person name="Goeker M."/>
        </authorList>
    </citation>
    <scope>NUCLEOTIDE SEQUENCE [LARGE SCALE GENOMIC DNA]</scope>
    <source>
        <strain evidence="1 2">DSM 28354</strain>
    </source>
</reference>
<gene>
    <name evidence="1" type="ORF">CLV58_115121</name>
</gene>
<evidence type="ECO:0000313" key="1">
    <source>
        <dbReference type="EMBL" id="PRY35038.1"/>
    </source>
</evidence>
<dbReference type="OrthoDB" id="940651at2"/>
<comment type="caution">
    <text evidence="1">The sequence shown here is derived from an EMBL/GenBank/DDBJ whole genome shotgun (WGS) entry which is preliminary data.</text>
</comment>
<dbReference type="AlphaFoldDB" id="A0A2T0SNP6"/>
<dbReference type="EMBL" id="PVTE01000015">
    <property type="protein sequence ID" value="PRY35038.1"/>
    <property type="molecule type" value="Genomic_DNA"/>
</dbReference>
<proteinExistence type="predicted"/>
<keyword evidence="2" id="KW-1185">Reference proteome</keyword>
<dbReference type="RefSeq" id="WP_106139173.1">
    <property type="nucleotide sequence ID" value="NZ_PVTE01000015.1"/>
</dbReference>
<dbReference type="PROSITE" id="PS51257">
    <property type="entry name" value="PROKAR_LIPOPROTEIN"/>
    <property type="match status" value="1"/>
</dbReference>